<keyword evidence="1" id="KW-0812">Transmembrane</keyword>
<dbReference type="InterPro" id="IPR045679">
    <property type="entry name" value="DUF6199"/>
</dbReference>
<comment type="caution">
    <text evidence="3">The sequence shown here is derived from an EMBL/GenBank/DDBJ whole genome shotgun (WGS) entry which is preliminary data.</text>
</comment>
<reference evidence="3 4" key="1">
    <citation type="submission" date="2019-12" db="EMBL/GenBank/DDBJ databases">
        <title>Paenibacillus sp. nov., an endophytic bacterium isolated from the stem of Dendrobium.</title>
        <authorList>
            <person name="Zhao R."/>
        </authorList>
    </citation>
    <scope>NUCLEOTIDE SEQUENCE [LARGE SCALE GENOMIC DNA]</scope>
    <source>
        <strain evidence="3 4">HJL G12</strain>
    </source>
</reference>
<dbReference type="EMBL" id="WUBI01000005">
    <property type="protein sequence ID" value="MWV46815.1"/>
    <property type="molecule type" value="Genomic_DNA"/>
</dbReference>
<feature type="domain" description="DUF6199" evidence="2">
    <location>
        <begin position="7"/>
        <end position="65"/>
    </location>
</feature>
<name>A0A7X3IQ21_9BACL</name>
<accession>A0A7X3IQ21</accession>
<evidence type="ECO:0000256" key="1">
    <source>
        <dbReference type="SAM" id="Phobius"/>
    </source>
</evidence>
<keyword evidence="1" id="KW-1133">Transmembrane helix</keyword>
<feature type="transmembrane region" description="Helical" evidence="1">
    <location>
        <begin position="44"/>
        <end position="68"/>
    </location>
</feature>
<keyword evidence="1" id="KW-0472">Membrane</keyword>
<evidence type="ECO:0000313" key="4">
    <source>
        <dbReference type="Proteomes" id="UP000460318"/>
    </source>
</evidence>
<dbReference type="Proteomes" id="UP000460318">
    <property type="component" value="Unassembled WGS sequence"/>
</dbReference>
<keyword evidence="4" id="KW-1185">Reference proteome</keyword>
<proteinExistence type="predicted"/>
<dbReference type="RefSeq" id="WP_160500414.1">
    <property type="nucleotide sequence ID" value="NZ_WUBI01000005.1"/>
</dbReference>
<organism evidence="3 4">
    <name type="scientific">Paenibacillus dendrobii</name>
    <dbReference type="NCBI Taxonomy" id="2691084"/>
    <lineage>
        <taxon>Bacteria</taxon>
        <taxon>Bacillati</taxon>
        <taxon>Bacillota</taxon>
        <taxon>Bacilli</taxon>
        <taxon>Bacillales</taxon>
        <taxon>Paenibacillaceae</taxon>
        <taxon>Paenibacillus</taxon>
    </lineage>
</organism>
<evidence type="ECO:0000313" key="3">
    <source>
        <dbReference type="EMBL" id="MWV46815.1"/>
    </source>
</evidence>
<gene>
    <name evidence="3" type="ORF">GRF59_24710</name>
</gene>
<sequence length="72" mass="8109">MVVIIFLGVVALAFGLMRIYKPSFGWRHHDSWKVGSESEPSESYVVWAQIGGIFTTVLGVFLILVGMLRTFF</sequence>
<evidence type="ECO:0000259" key="2">
    <source>
        <dbReference type="Pfam" id="PF19701"/>
    </source>
</evidence>
<dbReference type="Pfam" id="PF19701">
    <property type="entry name" value="DUF6199"/>
    <property type="match status" value="1"/>
</dbReference>
<protein>
    <recommendedName>
        <fullName evidence="2">DUF6199 domain-containing protein</fullName>
    </recommendedName>
</protein>
<dbReference type="AlphaFoldDB" id="A0A7X3IQ21"/>